<dbReference type="AlphaFoldDB" id="X0U4R2"/>
<dbReference type="EMBL" id="BARS01027713">
    <property type="protein sequence ID" value="GAG00535.1"/>
    <property type="molecule type" value="Genomic_DNA"/>
</dbReference>
<dbReference type="InterPro" id="IPR011005">
    <property type="entry name" value="Dihydropteroate_synth-like_sf"/>
</dbReference>
<dbReference type="PANTHER" id="PTHR36214:SF5">
    <property type="entry name" value="ACETYL-COA DECARBONYLASE_SYNTHASE COMPLEX SUBUNIT DELTA"/>
    <property type="match status" value="1"/>
</dbReference>
<name>X0U4R2_9ZZZZ</name>
<comment type="caution">
    <text evidence="2">The sequence shown here is derived from an EMBL/GenBank/DDBJ whole genome shotgun (WGS) entry which is preliminary data.</text>
</comment>
<organism evidence="2">
    <name type="scientific">marine sediment metagenome</name>
    <dbReference type="NCBI Taxonomy" id="412755"/>
    <lineage>
        <taxon>unclassified sequences</taxon>
        <taxon>metagenomes</taxon>
        <taxon>ecological metagenomes</taxon>
    </lineage>
</organism>
<dbReference type="InterPro" id="IPR016041">
    <property type="entry name" value="Ac-CoA_synth_d_su_TIM-brl"/>
</dbReference>
<feature type="non-terminal residue" evidence="2">
    <location>
        <position position="230"/>
    </location>
</feature>
<reference evidence="2" key="1">
    <citation type="journal article" date="2014" name="Front. Microbiol.">
        <title>High frequency of phylogenetically diverse reductive dehalogenase-homologous genes in deep subseafloor sedimentary metagenomes.</title>
        <authorList>
            <person name="Kawai M."/>
            <person name="Futagami T."/>
            <person name="Toyoda A."/>
            <person name="Takaki Y."/>
            <person name="Nishi S."/>
            <person name="Hori S."/>
            <person name="Arai W."/>
            <person name="Tsubouchi T."/>
            <person name="Morono Y."/>
            <person name="Uchiyama I."/>
            <person name="Ito T."/>
            <person name="Fujiyama A."/>
            <person name="Inagaki F."/>
            <person name="Takami H."/>
        </authorList>
    </citation>
    <scope>NUCLEOTIDE SEQUENCE</scope>
    <source>
        <strain evidence="2">Expedition CK06-06</strain>
    </source>
</reference>
<dbReference type="PANTHER" id="PTHR36214">
    <property type="match status" value="1"/>
</dbReference>
<dbReference type="InterPro" id="IPR051069">
    <property type="entry name" value="ACDS_complex_subunit"/>
</dbReference>
<sequence length="230" mass="24412">MAVPELRDSFAGLVNKLTLGATKEDGGTRTSTVTVGGARNIVYGGSAEEVSEKPVVAMDVLDSVPENWPDALTEVYKDVLDNSADWAKKCVTEFGAELICLKFDGIHPDKGDKDAAYAVEVTKSVLQAVGVPVILWGCGNDEKDNAVMQKVSEAAKGENCLIGTATENNYKSLTAVALADGHNLITESPLDINIGKQVNILASDMGFPLERIVSFQSTGALGYGMEYAYS</sequence>
<evidence type="ECO:0000313" key="2">
    <source>
        <dbReference type="EMBL" id="GAG00535.1"/>
    </source>
</evidence>
<feature type="domain" description="CO dehydrogenase/acetyl-CoA synthase delta subunit TIM barrel" evidence="1">
    <location>
        <begin position="27"/>
        <end position="229"/>
    </location>
</feature>
<dbReference type="Gene3D" id="3.20.20.20">
    <property type="entry name" value="Dihydropteroate synthase-like"/>
    <property type="match status" value="1"/>
</dbReference>
<gene>
    <name evidence="2" type="ORF">S01H1_43495</name>
</gene>
<dbReference type="SUPFAM" id="SSF51717">
    <property type="entry name" value="Dihydropteroate synthetase-like"/>
    <property type="match status" value="1"/>
</dbReference>
<proteinExistence type="predicted"/>
<accession>X0U4R2</accession>
<protein>
    <recommendedName>
        <fullName evidence="1">CO dehydrogenase/acetyl-CoA synthase delta subunit TIM barrel domain-containing protein</fullName>
    </recommendedName>
</protein>
<dbReference type="Pfam" id="PF03599">
    <property type="entry name" value="CdhD"/>
    <property type="match status" value="1"/>
</dbReference>
<evidence type="ECO:0000259" key="1">
    <source>
        <dbReference type="Pfam" id="PF03599"/>
    </source>
</evidence>